<dbReference type="AlphaFoldDB" id="A0A5C5YKP2"/>
<evidence type="ECO:0000256" key="1">
    <source>
        <dbReference type="SAM" id="MobiDB-lite"/>
    </source>
</evidence>
<proteinExistence type="predicted"/>
<evidence type="ECO:0008006" key="4">
    <source>
        <dbReference type="Google" id="ProtNLM"/>
    </source>
</evidence>
<dbReference type="InterPro" id="IPR036514">
    <property type="entry name" value="SGNH_hydro_sf"/>
</dbReference>
<dbReference type="Gene3D" id="3.40.50.1110">
    <property type="entry name" value="SGNH hydrolase"/>
    <property type="match status" value="1"/>
</dbReference>
<accession>A0A5C5YKP2</accession>
<dbReference type="SUPFAM" id="SSF52266">
    <property type="entry name" value="SGNH hydrolase"/>
    <property type="match status" value="1"/>
</dbReference>
<dbReference type="Proteomes" id="UP000318053">
    <property type="component" value="Unassembled WGS sequence"/>
</dbReference>
<evidence type="ECO:0000313" key="2">
    <source>
        <dbReference type="EMBL" id="TWT75348.1"/>
    </source>
</evidence>
<organism evidence="2 3">
    <name type="scientific">Allorhodopirellula solitaria</name>
    <dbReference type="NCBI Taxonomy" id="2527987"/>
    <lineage>
        <taxon>Bacteria</taxon>
        <taxon>Pseudomonadati</taxon>
        <taxon>Planctomycetota</taxon>
        <taxon>Planctomycetia</taxon>
        <taxon>Pirellulales</taxon>
        <taxon>Pirellulaceae</taxon>
        <taxon>Allorhodopirellula</taxon>
    </lineage>
</organism>
<protein>
    <recommendedName>
        <fullName evidence="4">SGNH hydrolase-type esterase domain-containing protein</fullName>
    </recommendedName>
</protein>
<keyword evidence="3" id="KW-1185">Reference proteome</keyword>
<reference evidence="2 3" key="1">
    <citation type="submission" date="2019-02" db="EMBL/GenBank/DDBJ databases">
        <title>Deep-cultivation of Planctomycetes and their phenomic and genomic characterization uncovers novel biology.</title>
        <authorList>
            <person name="Wiegand S."/>
            <person name="Jogler M."/>
            <person name="Boedeker C."/>
            <person name="Pinto D."/>
            <person name="Vollmers J."/>
            <person name="Rivas-Marin E."/>
            <person name="Kohn T."/>
            <person name="Peeters S.H."/>
            <person name="Heuer A."/>
            <person name="Rast P."/>
            <person name="Oberbeckmann S."/>
            <person name="Bunk B."/>
            <person name="Jeske O."/>
            <person name="Meyerdierks A."/>
            <person name="Storesund J.E."/>
            <person name="Kallscheuer N."/>
            <person name="Luecker S."/>
            <person name="Lage O.M."/>
            <person name="Pohl T."/>
            <person name="Merkel B.J."/>
            <person name="Hornburger P."/>
            <person name="Mueller R.-W."/>
            <person name="Bruemmer F."/>
            <person name="Labrenz M."/>
            <person name="Spormann A.M."/>
            <person name="Op Den Camp H."/>
            <person name="Overmann J."/>
            <person name="Amann R."/>
            <person name="Jetten M.S.M."/>
            <person name="Mascher T."/>
            <person name="Medema M.H."/>
            <person name="Devos D.P."/>
            <person name="Kaster A.-K."/>
            <person name="Ovreas L."/>
            <person name="Rohde M."/>
            <person name="Galperin M.Y."/>
            <person name="Jogler C."/>
        </authorList>
    </citation>
    <scope>NUCLEOTIDE SEQUENCE [LARGE SCALE GENOMIC DNA]</scope>
    <source>
        <strain evidence="2 3">CA85</strain>
    </source>
</reference>
<feature type="region of interest" description="Disordered" evidence="1">
    <location>
        <begin position="206"/>
        <end position="226"/>
    </location>
</feature>
<dbReference type="RefSeq" id="WP_146389785.1">
    <property type="nucleotide sequence ID" value="NZ_SJPK01000001.1"/>
</dbReference>
<comment type="caution">
    <text evidence="2">The sequence shown here is derived from an EMBL/GenBank/DDBJ whole genome shotgun (WGS) entry which is preliminary data.</text>
</comment>
<name>A0A5C5YKP2_9BACT</name>
<sequence length="335" mass="36546">MIRRWVLGSISGTLIVWLTSPLFVRSYHSRVVDPATRQWVYPAGTEYRWRSEGYATTVFGQHGMPGRQTLPTTKASRVIALWGDSQAEGVCVADEDKLWRVLQEQLSTDREPVDVLPLARSGADAADWMRSFEAAETQMGVTEHFLLLCELEDLLSITGPILDSMPATQTARGDKMLDMVPDFVLDAARGLLFAGESTELRQLRFGIGPAPSHDKSPAGSPPQPATFSAADIATTLAQSTSKPVTVVYAPRVPAIMGGQVRWEDPQDSDFRSLASELRRNGVRVINCRGALRISAESGDFPHGFQNGLLGNGHLNPIGYQAIAETAASETPRKVD</sequence>
<dbReference type="EMBL" id="SJPK01000001">
    <property type="protein sequence ID" value="TWT75348.1"/>
    <property type="molecule type" value="Genomic_DNA"/>
</dbReference>
<dbReference type="GO" id="GO:0016788">
    <property type="term" value="F:hydrolase activity, acting on ester bonds"/>
    <property type="evidence" value="ECO:0007669"/>
    <property type="project" value="UniProtKB-ARBA"/>
</dbReference>
<gene>
    <name evidence="2" type="ORF">CA85_06390</name>
</gene>
<evidence type="ECO:0000313" key="3">
    <source>
        <dbReference type="Proteomes" id="UP000318053"/>
    </source>
</evidence>
<dbReference type="OrthoDB" id="274319at2"/>